<protein>
    <submittedName>
        <fullName evidence="1">Uncharacterized protein</fullName>
    </submittedName>
</protein>
<name>A0ACB0KVC0_TRIPR</name>
<reference evidence="1" key="1">
    <citation type="submission" date="2023-10" db="EMBL/GenBank/DDBJ databases">
        <authorList>
            <person name="Rodriguez Cubillos JULIANA M."/>
            <person name="De Vega J."/>
        </authorList>
    </citation>
    <scope>NUCLEOTIDE SEQUENCE</scope>
</reference>
<sequence length="131" mass="15037">MGVVNDRFNEIVCVNNTGERQCVVQRIETYFADVDTILAELSLDVDNSEVDFCKFASLAREIEDKSASIGAEHVRLACSDLIKAGDEMNKRVFFRSVLWVQHEFTSTKKKLDAFIQMERRIIRIERSKSSN</sequence>
<comment type="caution">
    <text evidence="1">The sequence shown here is derived from an EMBL/GenBank/DDBJ whole genome shotgun (WGS) entry which is preliminary data.</text>
</comment>
<proteinExistence type="predicted"/>
<gene>
    <name evidence="1" type="ORF">MILVUS5_LOCUS26172</name>
</gene>
<dbReference type="Proteomes" id="UP001177021">
    <property type="component" value="Unassembled WGS sequence"/>
</dbReference>
<keyword evidence="2" id="KW-1185">Reference proteome</keyword>
<organism evidence="1 2">
    <name type="scientific">Trifolium pratense</name>
    <name type="common">Red clover</name>
    <dbReference type="NCBI Taxonomy" id="57577"/>
    <lineage>
        <taxon>Eukaryota</taxon>
        <taxon>Viridiplantae</taxon>
        <taxon>Streptophyta</taxon>
        <taxon>Embryophyta</taxon>
        <taxon>Tracheophyta</taxon>
        <taxon>Spermatophyta</taxon>
        <taxon>Magnoliopsida</taxon>
        <taxon>eudicotyledons</taxon>
        <taxon>Gunneridae</taxon>
        <taxon>Pentapetalae</taxon>
        <taxon>rosids</taxon>
        <taxon>fabids</taxon>
        <taxon>Fabales</taxon>
        <taxon>Fabaceae</taxon>
        <taxon>Papilionoideae</taxon>
        <taxon>50 kb inversion clade</taxon>
        <taxon>NPAAA clade</taxon>
        <taxon>Hologalegina</taxon>
        <taxon>IRL clade</taxon>
        <taxon>Trifolieae</taxon>
        <taxon>Trifolium</taxon>
    </lineage>
</organism>
<evidence type="ECO:0000313" key="2">
    <source>
        <dbReference type="Proteomes" id="UP001177021"/>
    </source>
</evidence>
<dbReference type="EMBL" id="CASHSV030000311">
    <property type="protein sequence ID" value="CAJ2660160.1"/>
    <property type="molecule type" value="Genomic_DNA"/>
</dbReference>
<accession>A0ACB0KVC0</accession>
<evidence type="ECO:0000313" key="1">
    <source>
        <dbReference type="EMBL" id="CAJ2660160.1"/>
    </source>
</evidence>